<keyword evidence="3" id="KW-1003">Cell membrane</keyword>
<keyword evidence="7 10" id="KW-0472">Membrane</keyword>
<dbReference type="AlphaFoldDB" id="A0A7G3ZIY0"/>
<keyword evidence="6" id="KW-0813">Transport</keyword>
<evidence type="ECO:0000256" key="1">
    <source>
        <dbReference type="ARBA" id="ARBA00004651"/>
    </source>
</evidence>
<keyword evidence="6" id="KW-0445">Lipid transport</keyword>
<feature type="transmembrane region" description="Helical" evidence="10">
    <location>
        <begin position="133"/>
        <end position="161"/>
    </location>
</feature>
<dbReference type="Proteomes" id="UP000515788">
    <property type="component" value="Chromosome 5"/>
</dbReference>
<dbReference type="GO" id="GO:0006869">
    <property type="term" value="P:lipid transport"/>
    <property type="evidence" value="ECO:0007669"/>
    <property type="project" value="UniProtKB-KW"/>
</dbReference>
<evidence type="ECO:0000313" key="11">
    <source>
        <dbReference type="EMBL" id="QLL33466.1"/>
    </source>
</evidence>
<feature type="transmembrane region" description="Helical" evidence="10">
    <location>
        <begin position="283"/>
        <end position="302"/>
    </location>
</feature>
<evidence type="ECO:0000256" key="6">
    <source>
        <dbReference type="ARBA" id="ARBA00023055"/>
    </source>
</evidence>
<evidence type="ECO:0000256" key="3">
    <source>
        <dbReference type="ARBA" id="ARBA00022475"/>
    </source>
</evidence>
<protein>
    <recommendedName>
        <fullName evidence="9">Sphingoid long-chain base transporter RSB1</fullName>
    </recommendedName>
</protein>
<evidence type="ECO:0000256" key="4">
    <source>
        <dbReference type="ARBA" id="ARBA00022692"/>
    </source>
</evidence>
<evidence type="ECO:0000256" key="5">
    <source>
        <dbReference type="ARBA" id="ARBA00022989"/>
    </source>
</evidence>
<dbReference type="GO" id="GO:0005886">
    <property type="term" value="C:plasma membrane"/>
    <property type="evidence" value="ECO:0007669"/>
    <property type="project" value="UniProtKB-SubCell"/>
</dbReference>
<keyword evidence="5 10" id="KW-1133">Transmembrane helix</keyword>
<proteinExistence type="inferred from homology"/>
<feature type="transmembrane region" description="Helical" evidence="10">
    <location>
        <begin position="33"/>
        <end position="52"/>
    </location>
</feature>
<organism evidence="11 12">
    <name type="scientific">Torulaspora globosa</name>
    <dbReference type="NCBI Taxonomy" id="48254"/>
    <lineage>
        <taxon>Eukaryota</taxon>
        <taxon>Fungi</taxon>
        <taxon>Dikarya</taxon>
        <taxon>Ascomycota</taxon>
        <taxon>Saccharomycotina</taxon>
        <taxon>Saccharomycetes</taxon>
        <taxon>Saccharomycetales</taxon>
        <taxon>Saccharomycetaceae</taxon>
        <taxon>Torulaspora</taxon>
    </lineage>
</organism>
<dbReference type="PANTHER" id="PTHR31465">
    <property type="entry name" value="PROTEIN RTA1-RELATED"/>
    <property type="match status" value="1"/>
</dbReference>
<dbReference type="InterPro" id="IPR007568">
    <property type="entry name" value="RTA1"/>
</dbReference>
<feature type="transmembrane region" description="Helical" evidence="10">
    <location>
        <begin position="92"/>
        <end position="112"/>
    </location>
</feature>
<evidence type="ECO:0000256" key="8">
    <source>
        <dbReference type="ARBA" id="ARBA00037472"/>
    </source>
</evidence>
<dbReference type="OrthoDB" id="3358017at2759"/>
<keyword evidence="12" id="KW-1185">Reference proteome</keyword>
<feature type="transmembrane region" description="Helical" evidence="10">
    <location>
        <begin position="59"/>
        <end position="80"/>
    </location>
</feature>
<sequence>MDIATLLLEASKTNEVVDGGSPTSLYGGIVPNLAFNVAMLAIWGVLLGWHTLMIRYKQYWFSSAFVVAAILEVIGYAGRVRGHFDPSLESPYVMQQVCLTIAPVFMMRGVYYQLPKLIEIYGHRFSLLRSPAAYWYLFVAFDLVALPIQAAGGAVAARALINGTSPTQGVNTLIAGLSLQIASIVIFMALMGHLYYKVFIQTRLDHSGQSKLSLGLLKISQTEIDYLYRQKFSELRVSPDRWVFRYFPLAMVVAVATVFVRCCYRLAVVAADWHGNLITHENYFIVLDGVMISLGTVALSVFHPGFAFQGRHVSIPVTDGRVDPETVTKPGFRPEKEEAYIHSGQQGSPLYKLFMNRCRKIKNAFK</sequence>
<evidence type="ECO:0000256" key="7">
    <source>
        <dbReference type="ARBA" id="ARBA00023136"/>
    </source>
</evidence>
<dbReference type="Pfam" id="PF04479">
    <property type="entry name" value="RTA1"/>
    <property type="match status" value="1"/>
</dbReference>
<comment type="subcellular location">
    <subcellularLocation>
        <location evidence="1">Cell membrane</location>
        <topology evidence="1">Multi-pass membrane protein</topology>
    </subcellularLocation>
</comment>
<feature type="transmembrane region" description="Helical" evidence="10">
    <location>
        <begin position="246"/>
        <end position="271"/>
    </location>
</feature>
<evidence type="ECO:0000256" key="10">
    <source>
        <dbReference type="SAM" id="Phobius"/>
    </source>
</evidence>
<evidence type="ECO:0000256" key="9">
    <source>
        <dbReference type="ARBA" id="ARBA00041117"/>
    </source>
</evidence>
<reference evidence="11 12" key="1">
    <citation type="submission" date="2020-06" db="EMBL/GenBank/DDBJ databases">
        <title>The yeast mating-type switching endonuclease HO is a domesticated member of an unorthodox homing genetic element family.</title>
        <authorList>
            <person name="Coughlan A.Y."/>
            <person name="Lombardi L."/>
            <person name="Braun-Galleani S."/>
            <person name="Martos A.R."/>
            <person name="Galeote V."/>
            <person name="Bigey F."/>
            <person name="Dequin S."/>
            <person name="Byrne K.P."/>
            <person name="Wolfe K.H."/>
        </authorList>
    </citation>
    <scope>NUCLEOTIDE SEQUENCE [LARGE SCALE GENOMIC DNA]</scope>
    <source>
        <strain evidence="11 12">CBS764</strain>
    </source>
</reference>
<dbReference type="EMBL" id="CP059250">
    <property type="protein sequence ID" value="QLL33466.1"/>
    <property type="molecule type" value="Genomic_DNA"/>
</dbReference>
<dbReference type="GO" id="GO:0000324">
    <property type="term" value="C:fungal-type vacuole"/>
    <property type="evidence" value="ECO:0007669"/>
    <property type="project" value="TreeGrafter"/>
</dbReference>
<keyword evidence="4 10" id="KW-0812">Transmembrane</keyword>
<evidence type="ECO:0000313" key="12">
    <source>
        <dbReference type="Proteomes" id="UP000515788"/>
    </source>
</evidence>
<dbReference type="GeneID" id="59326662"/>
<dbReference type="KEGG" id="tgb:HG536_0E03770"/>
<accession>A0A7G3ZIY0</accession>
<comment type="function">
    <text evidence="8">Catalyzes the ATP-dependent translocation of sphingoid long-chain bases (LCBs) from the cytoplasmic site toward the extracytoplasmic side of the membrane (flip-flop). Involved in the establishment of the functional lipid asymmetry of the plasma membrane. Regulates intracellular levels of LCBs, sphingolipid precursors that are growth inhibitory at increased levels.</text>
</comment>
<dbReference type="PANTHER" id="PTHR31465:SF9">
    <property type="entry name" value="SPHINGOID LONG-CHAIN BASE TRANSPORTER RSB1"/>
    <property type="match status" value="1"/>
</dbReference>
<feature type="transmembrane region" description="Helical" evidence="10">
    <location>
        <begin position="173"/>
        <end position="196"/>
    </location>
</feature>
<name>A0A7G3ZIY0_9SACH</name>
<evidence type="ECO:0000256" key="2">
    <source>
        <dbReference type="ARBA" id="ARBA00009969"/>
    </source>
</evidence>
<comment type="similarity">
    <text evidence="2">Belongs to the lipid-translocating exporter (LTE) (TC 9.A.26.1) family.</text>
</comment>
<gene>
    <name evidence="11" type="ORF">HG536_0E03770</name>
</gene>
<dbReference type="RefSeq" id="XP_037140140.1">
    <property type="nucleotide sequence ID" value="XM_037284244.1"/>
</dbReference>